<keyword evidence="5 6" id="KW-0539">Nucleus</keyword>
<evidence type="ECO:0000256" key="5">
    <source>
        <dbReference type="ARBA" id="ARBA00023242"/>
    </source>
</evidence>
<dbReference type="EnsemblMetazoa" id="CLYHEMT007358.2">
    <property type="protein sequence ID" value="CLYHEMP007358.2"/>
    <property type="gene ID" value="CLYHEMG007358"/>
</dbReference>
<dbReference type="EnsemblMetazoa" id="CLYHEMT007358.1">
    <property type="protein sequence ID" value="CLYHEMP007358.1"/>
    <property type="gene ID" value="CLYHEMG007358"/>
</dbReference>
<evidence type="ECO:0000256" key="4">
    <source>
        <dbReference type="ARBA" id="ARBA00023163"/>
    </source>
</evidence>
<comment type="subcellular location">
    <subcellularLocation>
        <location evidence="1 6">Nucleus</location>
    </subcellularLocation>
</comment>
<keyword evidence="4 6" id="KW-0804">Transcription</keyword>
<organism evidence="7 8">
    <name type="scientific">Clytia hemisphaerica</name>
    <dbReference type="NCBI Taxonomy" id="252671"/>
    <lineage>
        <taxon>Eukaryota</taxon>
        <taxon>Metazoa</taxon>
        <taxon>Cnidaria</taxon>
        <taxon>Hydrozoa</taxon>
        <taxon>Hydroidolina</taxon>
        <taxon>Leptothecata</taxon>
        <taxon>Obeliida</taxon>
        <taxon>Clytiidae</taxon>
        <taxon>Clytia</taxon>
    </lineage>
</organism>
<dbReference type="GO" id="GO:0003712">
    <property type="term" value="F:transcription coregulator activity"/>
    <property type="evidence" value="ECO:0007669"/>
    <property type="project" value="InterPro"/>
</dbReference>
<dbReference type="Pfam" id="PF09637">
    <property type="entry name" value="Med18"/>
    <property type="match status" value="1"/>
</dbReference>
<dbReference type="AlphaFoldDB" id="A0A7M5V7K5"/>
<dbReference type="GO" id="GO:0016592">
    <property type="term" value="C:mediator complex"/>
    <property type="evidence" value="ECO:0007669"/>
    <property type="project" value="InterPro"/>
</dbReference>
<dbReference type="Proteomes" id="UP000594262">
    <property type="component" value="Unplaced"/>
</dbReference>
<protein>
    <recommendedName>
        <fullName evidence="6">Mediator of RNA polymerase II transcription subunit 18</fullName>
    </recommendedName>
    <alternativeName>
        <fullName evidence="6">Mediator complex subunit 18</fullName>
    </alternativeName>
</protein>
<keyword evidence="6" id="KW-0010">Activator</keyword>
<evidence type="ECO:0000256" key="3">
    <source>
        <dbReference type="ARBA" id="ARBA00023015"/>
    </source>
</evidence>
<name>A0A7M5V7K5_9CNID</name>
<reference evidence="7" key="1">
    <citation type="submission" date="2021-01" db="UniProtKB">
        <authorList>
            <consortium name="EnsemblMetazoa"/>
        </authorList>
    </citation>
    <scope>IDENTIFICATION</scope>
</reference>
<comment type="subunit">
    <text evidence="6">Component of the Mediator complex.</text>
</comment>
<evidence type="ECO:0000313" key="8">
    <source>
        <dbReference type="Proteomes" id="UP000594262"/>
    </source>
</evidence>
<proteinExistence type="inferred from homology"/>
<dbReference type="OrthoDB" id="10018982at2759"/>
<dbReference type="PANTHER" id="PTHR13321">
    <property type="entry name" value="MEDIATOR OF RNA POLYMERASE II TRANSCRIPTION, SUBUNIT 18"/>
    <property type="match status" value="1"/>
</dbReference>
<accession>A0A7M5V7K5</accession>
<keyword evidence="8" id="KW-1185">Reference proteome</keyword>
<gene>
    <name evidence="6" type="primary">MED18</name>
</gene>
<dbReference type="PANTHER" id="PTHR13321:SF2">
    <property type="entry name" value="MEDIATOR OF RNA POLYMERASE II TRANSCRIPTION SUBUNIT 18"/>
    <property type="match status" value="1"/>
</dbReference>
<evidence type="ECO:0000313" key="7">
    <source>
        <dbReference type="EnsemblMetazoa" id="CLYHEMP007358.2"/>
    </source>
</evidence>
<dbReference type="Gene3D" id="2.40.320.10">
    <property type="entry name" value="Hypothetical Protein Pfu-838710-001"/>
    <property type="match status" value="1"/>
</dbReference>
<comment type="similarity">
    <text evidence="2 6">Belongs to the Mediator complex subunit 18 family.</text>
</comment>
<dbReference type="InterPro" id="IPR019095">
    <property type="entry name" value="Mediator_Med18"/>
</dbReference>
<keyword evidence="3 6" id="KW-0805">Transcription regulation</keyword>
<dbReference type="GO" id="GO:0070847">
    <property type="term" value="C:core mediator complex"/>
    <property type="evidence" value="ECO:0007669"/>
    <property type="project" value="TreeGrafter"/>
</dbReference>
<dbReference type="GO" id="GO:0006369">
    <property type="term" value="P:termination of RNA polymerase II transcription"/>
    <property type="evidence" value="ECO:0007669"/>
    <property type="project" value="TreeGrafter"/>
</dbReference>
<evidence type="ECO:0000256" key="6">
    <source>
        <dbReference type="RuleBase" id="RU364150"/>
    </source>
</evidence>
<evidence type="ECO:0000256" key="2">
    <source>
        <dbReference type="ARBA" id="ARBA00009814"/>
    </source>
</evidence>
<sequence length="202" mass="23348">MNQIKGRNQIQYILVGSVPTGNLKFLLHRLRGLCEEAALQDKYFEDHESVYVMKDSSNSSKNFHLRVRRSLIQSDAPHQLRYLGTSETGDKSRAASMRSCIEVDCTENIRAFLEHIGFQFDHETILRGYLFKKGRMKICVSRLHKIPEKGVFQNAMQMTDSYLVEVTLNTLVQQDSLCEDMKAFAEYLKPIVVLDKLDQKRL</sequence>
<evidence type="ECO:0000256" key="1">
    <source>
        <dbReference type="ARBA" id="ARBA00004123"/>
    </source>
</evidence>
<comment type="function">
    <text evidence="6">Component of the Mediator complex, a coactivator involved in the regulated transcription of nearly all RNA polymerase II-dependent genes. Mediator functions as a bridge to convey information from gene-specific regulatory proteins to the basal RNA polymerase II transcription machinery. Mediator is recruited to promoters by direct interactions with regulatory proteins and serves as a scaffold for the assembly of a functional preinitiation complex with RNA polymerase II and the general transcription factors.</text>
</comment>
<dbReference type="GO" id="GO:0006357">
    <property type="term" value="P:regulation of transcription by RNA polymerase II"/>
    <property type="evidence" value="ECO:0007669"/>
    <property type="project" value="InterPro"/>
</dbReference>